<proteinExistence type="predicted"/>
<accession>A0A6I9PV44</accession>
<feature type="compositionally biased region" description="Low complexity" evidence="1">
    <location>
        <begin position="24"/>
        <end position="33"/>
    </location>
</feature>
<feature type="region of interest" description="Disordered" evidence="1">
    <location>
        <begin position="24"/>
        <end position="146"/>
    </location>
</feature>
<keyword evidence="2" id="KW-1185">Reference proteome</keyword>
<dbReference type="KEGG" id="ncc:104962437"/>
<dbReference type="RefSeq" id="XP_010789176.1">
    <property type="nucleotide sequence ID" value="XM_010790874.1"/>
</dbReference>
<evidence type="ECO:0000313" key="2">
    <source>
        <dbReference type="Proteomes" id="UP000504611"/>
    </source>
</evidence>
<feature type="compositionally biased region" description="Low complexity" evidence="1">
    <location>
        <begin position="106"/>
        <end position="117"/>
    </location>
</feature>
<feature type="compositionally biased region" description="Basic residues" evidence="1">
    <location>
        <begin position="61"/>
        <end position="74"/>
    </location>
</feature>
<dbReference type="Proteomes" id="UP000504611">
    <property type="component" value="Unplaced"/>
</dbReference>
<evidence type="ECO:0000313" key="3">
    <source>
        <dbReference type="RefSeq" id="XP_010789176.1"/>
    </source>
</evidence>
<evidence type="ECO:0000256" key="1">
    <source>
        <dbReference type="SAM" id="MobiDB-lite"/>
    </source>
</evidence>
<name>A0A6I9PV44_9TELE</name>
<feature type="compositionally biased region" description="Basic and acidic residues" evidence="1">
    <location>
        <begin position="118"/>
        <end position="132"/>
    </location>
</feature>
<organism evidence="2 3">
    <name type="scientific">Notothenia coriiceps</name>
    <name type="common">black rockcod</name>
    <dbReference type="NCBI Taxonomy" id="8208"/>
    <lineage>
        <taxon>Eukaryota</taxon>
        <taxon>Metazoa</taxon>
        <taxon>Chordata</taxon>
        <taxon>Craniata</taxon>
        <taxon>Vertebrata</taxon>
        <taxon>Euteleostomi</taxon>
        <taxon>Actinopterygii</taxon>
        <taxon>Neopterygii</taxon>
        <taxon>Teleostei</taxon>
        <taxon>Neoteleostei</taxon>
        <taxon>Acanthomorphata</taxon>
        <taxon>Eupercaria</taxon>
        <taxon>Perciformes</taxon>
        <taxon>Notothenioidei</taxon>
        <taxon>Nototheniidae</taxon>
        <taxon>Notothenia</taxon>
    </lineage>
</organism>
<gene>
    <name evidence="3" type="primary">LOC104962437</name>
</gene>
<reference evidence="3" key="1">
    <citation type="submission" date="2025-08" db="UniProtKB">
        <authorList>
            <consortium name="RefSeq"/>
        </authorList>
    </citation>
    <scope>IDENTIFICATION</scope>
    <source>
        <tissue evidence="3">Muscle</tissue>
    </source>
</reference>
<protein>
    <submittedName>
        <fullName evidence="3">Uncharacterized protein</fullName>
    </submittedName>
</protein>
<dbReference type="AlphaFoldDB" id="A0A6I9PV44"/>
<dbReference type="GeneID" id="104962437"/>
<sequence>MERATQASRSCLDSKASIKLLSVSRRSSEVGSVADSAASSHTFEPPSAVHLPTSPPESRSGKRVRKLKKRKVLKKAGGTEQAESSDTELDGETMKPRWLRPRRRTSGGSPVSTSTPPSEERDVKEKKEDRETHKHKVEIPPAEEEEMEVTEACLQPHIACNEVTSTSDMEVCRSSESEMPFPILSPKMSMIFSGTFPSGEFFILYRSGYAPTKAV</sequence>